<reference evidence="3" key="1">
    <citation type="submission" date="2011-07" db="EMBL/GenBank/DDBJ databases">
        <authorList>
            <consortium name="Caenorhabditis brenneri Sequencing and Analysis Consortium"/>
            <person name="Wilson R.K."/>
        </authorList>
    </citation>
    <scope>NUCLEOTIDE SEQUENCE [LARGE SCALE GENOMIC DNA]</scope>
    <source>
        <strain evidence="3">PB2801</strain>
    </source>
</reference>
<dbReference type="OrthoDB" id="343921at2759"/>
<evidence type="ECO:0000256" key="1">
    <source>
        <dbReference type="SAM" id="MobiDB-lite"/>
    </source>
</evidence>
<protein>
    <submittedName>
        <fullName evidence="2">Uncharacterized protein</fullName>
    </submittedName>
</protein>
<dbReference type="eggNOG" id="KOG1913">
    <property type="taxonomic scope" value="Eukaryota"/>
</dbReference>
<accession>G0NBB1</accession>
<organism evidence="3">
    <name type="scientific">Caenorhabditis brenneri</name>
    <name type="common">Nematode worm</name>
    <dbReference type="NCBI Taxonomy" id="135651"/>
    <lineage>
        <taxon>Eukaryota</taxon>
        <taxon>Metazoa</taxon>
        <taxon>Ecdysozoa</taxon>
        <taxon>Nematoda</taxon>
        <taxon>Chromadorea</taxon>
        <taxon>Rhabditida</taxon>
        <taxon>Rhabditina</taxon>
        <taxon>Rhabditomorpha</taxon>
        <taxon>Rhabditoidea</taxon>
        <taxon>Rhabditidae</taxon>
        <taxon>Peloderinae</taxon>
        <taxon>Caenorhabditis</taxon>
    </lineage>
</organism>
<dbReference type="eggNOG" id="KOG1856">
    <property type="taxonomic scope" value="Eukaryota"/>
</dbReference>
<dbReference type="HOGENOM" id="CLU_1612276_0_0_1"/>
<name>G0NBB1_CAEBE</name>
<dbReference type="STRING" id="135651.G0NBB1"/>
<dbReference type="AlphaFoldDB" id="G0NBB1"/>
<gene>
    <name evidence="2" type="ORF">CAEBREN_22777</name>
</gene>
<dbReference type="EMBL" id="GL379857">
    <property type="protein sequence ID" value="EGT56843.1"/>
    <property type="molecule type" value="Genomic_DNA"/>
</dbReference>
<dbReference type="Proteomes" id="UP000008068">
    <property type="component" value="Unassembled WGS sequence"/>
</dbReference>
<dbReference type="InParanoid" id="G0NBB1"/>
<feature type="region of interest" description="Disordered" evidence="1">
    <location>
        <begin position="121"/>
        <end position="165"/>
    </location>
</feature>
<feature type="compositionally biased region" description="Polar residues" evidence="1">
    <location>
        <begin position="135"/>
        <end position="159"/>
    </location>
</feature>
<evidence type="ECO:0000313" key="3">
    <source>
        <dbReference type="Proteomes" id="UP000008068"/>
    </source>
</evidence>
<proteinExistence type="predicted"/>
<keyword evidence="3" id="KW-1185">Reference proteome</keyword>
<sequence length="165" mass="18535">MKATLLESIEPSELKRGSLSAADKKIMIENARERFQSRRTPVTKAGEDAIDREAWWIMGHVFEKEVHLTIAASIVVEEPKTKVTLTSSEDDWENSDKEFQRVDDENHEQTPISFDTAISISEEPRDESPAIVDHPNQNTSVDLNSTNSTLEAIATSTPQEAKLEK</sequence>
<evidence type="ECO:0000313" key="2">
    <source>
        <dbReference type="EMBL" id="EGT56843.1"/>
    </source>
</evidence>